<evidence type="ECO:0000259" key="1">
    <source>
        <dbReference type="Pfam" id="PF08450"/>
    </source>
</evidence>
<name>A0ABS4VUW3_9PSEU</name>
<dbReference type="InterPro" id="IPR051262">
    <property type="entry name" value="SMP-30/CGR1_Lactonase"/>
</dbReference>
<sequence>MDLNVIMADRVFLEGPRWQAGRIWVSDFFAGEVVSAAEDGSDVRTEAELDDWPSGTGLLPDGRLLVVSMQQHRILRREHDGRLVTHADLSGLARGPVNDMAVDPQGNAYVGCFGFDLRGGEDIATAPLIRVTPDGRAEIAADGLYFPNGIVADGQRVVVGETVGNRLSVFDVAADGSLGERRDWARFGEVPTTVAYREAVAQAAVTPDGISQPDAEGAIWVADPEHNRAIRVADGGGVLAELPLGEREQAYAVALGGADGRTLFLVVAPGMGEFGPGDRAATVRTARVDVPLG</sequence>
<organism evidence="2 3">
    <name type="scientific">Pseudonocardia parietis</name>
    <dbReference type="NCBI Taxonomy" id="570936"/>
    <lineage>
        <taxon>Bacteria</taxon>
        <taxon>Bacillati</taxon>
        <taxon>Actinomycetota</taxon>
        <taxon>Actinomycetes</taxon>
        <taxon>Pseudonocardiales</taxon>
        <taxon>Pseudonocardiaceae</taxon>
        <taxon>Pseudonocardia</taxon>
    </lineage>
</organism>
<accession>A0ABS4VUW3</accession>
<dbReference type="RefSeq" id="WP_307862426.1">
    <property type="nucleotide sequence ID" value="NZ_JAGINU010000001.1"/>
</dbReference>
<reference evidence="2 3" key="1">
    <citation type="submission" date="2021-03" db="EMBL/GenBank/DDBJ databases">
        <title>Sequencing the genomes of 1000 actinobacteria strains.</title>
        <authorList>
            <person name="Klenk H.-P."/>
        </authorList>
    </citation>
    <scope>NUCLEOTIDE SEQUENCE [LARGE SCALE GENOMIC DNA]</scope>
    <source>
        <strain evidence="2 3">DSM 45256</strain>
    </source>
</reference>
<dbReference type="PANTHER" id="PTHR47572:SF5">
    <property type="entry name" value="BLR2277 PROTEIN"/>
    <property type="match status" value="1"/>
</dbReference>
<gene>
    <name evidence="2" type="ORF">JOF36_003386</name>
</gene>
<dbReference type="PANTHER" id="PTHR47572">
    <property type="entry name" value="LIPOPROTEIN-RELATED"/>
    <property type="match status" value="1"/>
</dbReference>
<dbReference type="Pfam" id="PF08450">
    <property type="entry name" value="SGL"/>
    <property type="match status" value="1"/>
</dbReference>
<protein>
    <submittedName>
        <fullName evidence="2">Sugar lactone lactonase YvrE</fullName>
    </submittedName>
</protein>
<comment type="caution">
    <text evidence="2">The sequence shown here is derived from an EMBL/GenBank/DDBJ whole genome shotgun (WGS) entry which is preliminary data.</text>
</comment>
<dbReference type="Proteomes" id="UP001519295">
    <property type="component" value="Unassembled WGS sequence"/>
</dbReference>
<feature type="domain" description="SMP-30/Gluconolactonase/LRE-like region" evidence="1">
    <location>
        <begin position="14"/>
        <end position="267"/>
    </location>
</feature>
<proteinExistence type="predicted"/>
<evidence type="ECO:0000313" key="2">
    <source>
        <dbReference type="EMBL" id="MBP2367690.1"/>
    </source>
</evidence>
<evidence type="ECO:0000313" key="3">
    <source>
        <dbReference type="Proteomes" id="UP001519295"/>
    </source>
</evidence>
<keyword evidence="3" id="KW-1185">Reference proteome</keyword>
<dbReference type="SUPFAM" id="SSF63829">
    <property type="entry name" value="Calcium-dependent phosphotriesterase"/>
    <property type="match status" value="1"/>
</dbReference>
<dbReference type="InterPro" id="IPR013658">
    <property type="entry name" value="SGL"/>
</dbReference>
<dbReference type="Gene3D" id="2.120.10.30">
    <property type="entry name" value="TolB, C-terminal domain"/>
    <property type="match status" value="1"/>
</dbReference>
<dbReference type="EMBL" id="JAGINU010000001">
    <property type="protein sequence ID" value="MBP2367690.1"/>
    <property type="molecule type" value="Genomic_DNA"/>
</dbReference>
<dbReference type="InterPro" id="IPR011042">
    <property type="entry name" value="6-blade_b-propeller_TolB-like"/>
</dbReference>